<evidence type="ECO:0000313" key="7">
    <source>
        <dbReference type="Proteomes" id="UP000011625"/>
    </source>
</evidence>
<evidence type="ECO:0000259" key="5">
    <source>
        <dbReference type="Pfam" id="PF01370"/>
    </source>
</evidence>
<gene>
    <name evidence="6" type="ORF">C450_12735</name>
</gene>
<keyword evidence="3" id="KW-0520">NAD</keyword>
<evidence type="ECO:0000313" key="6">
    <source>
        <dbReference type="EMBL" id="EMA51002.1"/>
    </source>
</evidence>
<proteinExistence type="inferred from homology"/>
<dbReference type="GO" id="GO:0016491">
    <property type="term" value="F:oxidoreductase activity"/>
    <property type="evidence" value="ECO:0007669"/>
    <property type="project" value="UniProtKB-KW"/>
</dbReference>
<dbReference type="Pfam" id="PF01370">
    <property type="entry name" value="Epimerase"/>
    <property type="match status" value="1"/>
</dbReference>
<dbReference type="PANTHER" id="PTHR43103:SF5">
    <property type="entry name" value="4-EPIMERASE, PUTATIVE (AFU_ORTHOLOGUE AFUA_7G00360)-RELATED"/>
    <property type="match status" value="1"/>
</dbReference>
<dbReference type="Proteomes" id="UP000011625">
    <property type="component" value="Unassembled WGS sequence"/>
</dbReference>
<reference evidence="6 7" key="1">
    <citation type="journal article" date="2014" name="PLoS Genet.">
        <title>Phylogenetically driven sequencing of extremely halophilic archaea reveals strategies for static and dynamic osmo-response.</title>
        <authorList>
            <person name="Becker E.A."/>
            <person name="Seitzer P.M."/>
            <person name="Tritt A."/>
            <person name="Larsen D."/>
            <person name="Krusor M."/>
            <person name="Yao A.I."/>
            <person name="Wu D."/>
            <person name="Madern D."/>
            <person name="Eisen J.A."/>
            <person name="Darling A.E."/>
            <person name="Facciotti M.T."/>
        </authorList>
    </citation>
    <scope>NUCLEOTIDE SEQUENCE [LARGE SCALE GENOMIC DNA]</scope>
    <source>
        <strain evidence="6 7">DSM 8989</strain>
    </source>
</reference>
<name>M0MZ72_9EURY</name>
<dbReference type="Gene3D" id="3.40.50.720">
    <property type="entry name" value="NAD(P)-binding Rossmann-like Domain"/>
    <property type="match status" value="1"/>
</dbReference>
<organism evidence="6 7">
    <name type="scientific">Halococcus salifodinae DSM 8989</name>
    <dbReference type="NCBI Taxonomy" id="1227456"/>
    <lineage>
        <taxon>Archaea</taxon>
        <taxon>Methanobacteriati</taxon>
        <taxon>Methanobacteriota</taxon>
        <taxon>Stenosarchaea group</taxon>
        <taxon>Halobacteria</taxon>
        <taxon>Halobacteriales</taxon>
        <taxon>Halococcaceae</taxon>
        <taxon>Halococcus</taxon>
    </lineage>
</organism>
<feature type="region of interest" description="Disordered" evidence="4">
    <location>
        <begin position="118"/>
        <end position="146"/>
    </location>
</feature>
<dbReference type="AlphaFoldDB" id="M0MZ72"/>
<evidence type="ECO:0000256" key="3">
    <source>
        <dbReference type="ARBA" id="ARBA00023027"/>
    </source>
</evidence>
<dbReference type="SUPFAM" id="SSF51735">
    <property type="entry name" value="NAD(P)-binding Rossmann-fold domains"/>
    <property type="match status" value="1"/>
</dbReference>
<keyword evidence="7" id="KW-1185">Reference proteome</keyword>
<feature type="domain" description="NAD-dependent epimerase/dehydratase" evidence="5">
    <location>
        <begin position="13"/>
        <end position="178"/>
    </location>
</feature>
<dbReference type="InterPro" id="IPR001509">
    <property type="entry name" value="Epimerase_deHydtase"/>
</dbReference>
<protein>
    <recommendedName>
        <fullName evidence="5">NAD-dependent epimerase/dehydratase domain-containing protein</fullName>
    </recommendedName>
</protein>
<dbReference type="PATRIC" id="fig|1227456.3.peg.2575"/>
<feature type="compositionally biased region" description="Acidic residues" evidence="4">
    <location>
        <begin position="120"/>
        <end position="129"/>
    </location>
</feature>
<dbReference type="STRING" id="1227456.C450_12735"/>
<evidence type="ECO:0000256" key="4">
    <source>
        <dbReference type="SAM" id="MobiDB-lite"/>
    </source>
</evidence>
<comment type="caution">
    <text evidence="6">The sequence shown here is derived from an EMBL/GenBank/DDBJ whole genome shotgun (WGS) entry which is preliminary data.</text>
</comment>
<comment type="similarity">
    <text evidence="1">Belongs to the NAD(P)-dependent epimerase/dehydratase family.</text>
</comment>
<dbReference type="EMBL" id="AOME01000069">
    <property type="protein sequence ID" value="EMA51002.1"/>
    <property type="molecule type" value="Genomic_DNA"/>
</dbReference>
<evidence type="ECO:0000256" key="1">
    <source>
        <dbReference type="ARBA" id="ARBA00007637"/>
    </source>
</evidence>
<keyword evidence="2" id="KW-0560">Oxidoreductase</keyword>
<evidence type="ECO:0000256" key="2">
    <source>
        <dbReference type="ARBA" id="ARBA00023002"/>
    </source>
</evidence>
<dbReference type="InterPro" id="IPR036291">
    <property type="entry name" value="NAD(P)-bd_dom_sf"/>
</dbReference>
<sequence>MPGPVHTARMVNIAVTGAAGNVGRTILDAFPNHEVTPLTYEAEDDIDGIVCDVTDREAFADALAGQDVLIHLAGNPSPYADWDELHEPNIEGTYNAYEAALANDLDRVVYASSNHAVNMDDVDEPDEPETMTADAPTIHPDTPPRPDSYYGVTKVAAEALGNYYADRHGLEVVNVRIGWLMTAAELADTQTDPDATPPEDAARFARAMWLSPRDCRDVLRRAATTDLPETPLTVHAVSRNDDRYLSLTHTQRVLGYRPRDNATEALDR</sequence>
<accession>M0MZ72</accession>
<dbReference type="PANTHER" id="PTHR43103">
    <property type="entry name" value="NUCLEOSIDE-DIPHOSPHATE-SUGAR EPIMERASE"/>
    <property type="match status" value="1"/>
</dbReference>